<accession>A0A645DZ92</accession>
<reference evidence="1" key="1">
    <citation type="submission" date="2019-08" db="EMBL/GenBank/DDBJ databases">
        <authorList>
            <person name="Kucharzyk K."/>
            <person name="Murdoch R.W."/>
            <person name="Higgins S."/>
            <person name="Loffler F."/>
        </authorList>
    </citation>
    <scope>NUCLEOTIDE SEQUENCE</scope>
</reference>
<proteinExistence type="predicted"/>
<comment type="caution">
    <text evidence="1">The sequence shown here is derived from an EMBL/GenBank/DDBJ whole genome shotgun (WGS) entry which is preliminary data.</text>
</comment>
<gene>
    <name evidence="1" type="ORF">SDC9_141735</name>
</gene>
<protein>
    <submittedName>
        <fullName evidence="1">Uncharacterized protein</fullName>
    </submittedName>
</protein>
<dbReference type="EMBL" id="VSSQ01041194">
    <property type="protein sequence ID" value="MPM94589.1"/>
    <property type="molecule type" value="Genomic_DNA"/>
</dbReference>
<dbReference type="AlphaFoldDB" id="A0A645DZ92"/>
<organism evidence="1">
    <name type="scientific">bioreactor metagenome</name>
    <dbReference type="NCBI Taxonomy" id="1076179"/>
    <lineage>
        <taxon>unclassified sequences</taxon>
        <taxon>metagenomes</taxon>
        <taxon>ecological metagenomes</taxon>
    </lineage>
</organism>
<sequence>MRFCLSRDFELIMAVITGAKIAEMAATIEVKITVSVVTIYTSDIRTLH</sequence>
<name>A0A645DZ92_9ZZZZ</name>
<evidence type="ECO:0000313" key="1">
    <source>
        <dbReference type="EMBL" id="MPM94589.1"/>
    </source>
</evidence>